<keyword evidence="2" id="KW-1185">Reference proteome</keyword>
<gene>
    <name evidence="1" type="ORF">K488DRAFT_79596</name>
</gene>
<reference evidence="1" key="2">
    <citation type="journal article" date="2022" name="New Phytol.">
        <title>Evolutionary transition to the ectomycorrhizal habit in the genomes of a hyperdiverse lineage of mushroom-forming fungi.</title>
        <authorList>
            <person name="Looney B."/>
            <person name="Miyauchi S."/>
            <person name="Morin E."/>
            <person name="Drula E."/>
            <person name="Courty P.E."/>
            <person name="Kohler A."/>
            <person name="Kuo A."/>
            <person name="LaButti K."/>
            <person name="Pangilinan J."/>
            <person name="Lipzen A."/>
            <person name="Riley R."/>
            <person name="Andreopoulos W."/>
            <person name="He G."/>
            <person name="Johnson J."/>
            <person name="Nolan M."/>
            <person name="Tritt A."/>
            <person name="Barry K.W."/>
            <person name="Grigoriev I.V."/>
            <person name="Nagy L.G."/>
            <person name="Hibbett D."/>
            <person name="Henrissat B."/>
            <person name="Matheny P.B."/>
            <person name="Labbe J."/>
            <person name="Martin F.M."/>
        </authorList>
    </citation>
    <scope>NUCLEOTIDE SEQUENCE</scope>
    <source>
        <strain evidence="1">EC-137</strain>
    </source>
</reference>
<accession>A0ACB8QFV4</accession>
<protein>
    <submittedName>
        <fullName evidence="1">Nuclear condensing complex subunits</fullName>
    </submittedName>
</protein>
<evidence type="ECO:0000313" key="1">
    <source>
        <dbReference type="EMBL" id="KAI0030500.1"/>
    </source>
</evidence>
<organism evidence="1 2">
    <name type="scientific">Vararia minispora EC-137</name>
    <dbReference type="NCBI Taxonomy" id="1314806"/>
    <lineage>
        <taxon>Eukaryota</taxon>
        <taxon>Fungi</taxon>
        <taxon>Dikarya</taxon>
        <taxon>Basidiomycota</taxon>
        <taxon>Agaricomycotina</taxon>
        <taxon>Agaricomycetes</taxon>
        <taxon>Russulales</taxon>
        <taxon>Lachnocladiaceae</taxon>
        <taxon>Vararia</taxon>
    </lineage>
</organism>
<reference evidence="1" key="1">
    <citation type="submission" date="2021-02" db="EMBL/GenBank/DDBJ databases">
        <authorList>
            <consortium name="DOE Joint Genome Institute"/>
            <person name="Ahrendt S."/>
            <person name="Looney B.P."/>
            <person name="Miyauchi S."/>
            <person name="Morin E."/>
            <person name="Drula E."/>
            <person name="Courty P.E."/>
            <person name="Chicoki N."/>
            <person name="Fauchery L."/>
            <person name="Kohler A."/>
            <person name="Kuo A."/>
            <person name="Labutti K."/>
            <person name="Pangilinan J."/>
            <person name="Lipzen A."/>
            <person name="Riley R."/>
            <person name="Andreopoulos W."/>
            <person name="He G."/>
            <person name="Johnson J."/>
            <person name="Barry K.W."/>
            <person name="Grigoriev I.V."/>
            <person name="Nagy L."/>
            <person name="Hibbett D."/>
            <person name="Henrissat B."/>
            <person name="Matheny P.B."/>
            <person name="Labbe J."/>
            <person name="Martin F."/>
        </authorList>
    </citation>
    <scope>NUCLEOTIDE SEQUENCE</scope>
    <source>
        <strain evidence="1">EC-137</strain>
    </source>
</reference>
<proteinExistence type="predicted"/>
<sequence>MPPRRKQQKQPINVLETLQDTIAQIFSQVSQSKASWTKNTVALYKLHMEASEQTEESTSAPGKIRIVGERAFETVFVDMLNRIVSARKGPGQAEKTVLFIGLYTEHLMMKDAETRETNETDDDDEDGTTASRFINRIIRHLTKGFGAKDKNVRYRCLQLIATMISHLTSLEPELYDELREGLLERINDKEASVRAQAATILAKLCGAEDLDDLDPDDRPANEILLDMLAHDASGEVRRAILVNIRLDGDSLSAILQRMRDVEPATRKLVFTNILLPNIWVKAAPDTPQSERVMGLTHPRALTIQQREDIVSVGLGDREDAVRAAAGGLVSEWMQALGSGKTTEESVGEDMLALLSTFDLVSGEKNEVALEALKSVFVTKASLFATLQFPEEYWRANALTPEKIFLARVHDDKLDAVLPVVTACAFSIQEAYNILLAAIQTQAEIEESEDLDEERQFEMDEARMNRIFVVQEMLKIALVLDYADEIGRRKMFQLVRDMISQESLPDQLVTPCMDVVRILANDERDFIRLVVQIVHELRDADDESASLRPEDSMASIAPSAAAPRQKPREEMTPRELKRRDDLDLRCLDLCISMLERVHSTFEDHSTLDGVLKELMVPSVMRKEMIFRERGLTCLGLCSLIAPRMATGAFQLFTSQIKTANVPEQLKIKVLQIVFDVILVHEREFLGDPNNREYIETLLTQQLGDESPKVQAEVCKGLAKLMLAGMTTNDDMLRALVMEYVSPDTVDNPQLRQCLTYFFPIYCYSSSVNQRRVMENFLPIFKTFLHIHSTLDEGEEMVTPAQFTAMFLEWTDPQHAMRVPNRTVDESIHVDFAVAIMKEILKPEAFSINEVDIELQKEDKKILCQMLPKLFLPLEADDLHVRVLHLLAHKLSAARPVRDAGAFSSVKKFDDALSKHYNDQLDSFDVTEYRKLEELTDLFEFLDDIFDSDGDDELVEPPARRGPKRRRKTEEDGDDDSDSDHAAMRRSPPTSSAPTRSMPRRAATRKVDMAPLTIDEDDEEDDEGGDDVEATPVPTRGRRAQYALSTLLPMQIP</sequence>
<evidence type="ECO:0000313" key="2">
    <source>
        <dbReference type="Proteomes" id="UP000814128"/>
    </source>
</evidence>
<name>A0ACB8QFV4_9AGAM</name>
<comment type="caution">
    <text evidence="1">The sequence shown here is derived from an EMBL/GenBank/DDBJ whole genome shotgun (WGS) entry which is preliminary data.</text>
</comment>
<dbReference type="EMBL" id="MU273618">
    <property type="protein sequence ID" value="KAI0030500.1"/>
    <property type="molecule type" value="Genomic_DNA"/>
</dbReference>
<dbReference type="Proteomes" id="UP000814128">
    <property type="component" value="Unassembled WGS sequence"/>
</dbReference>